<dbReference type="InterPro" id="IPR000943">
    <property type="entry name" value="RNA_pol_sigma70"/>
</dbReference>
<evidence type="ECO:0000259" key="6">
    <source>
        <dbReference type="PROSITE" id="PS00715"/>
    </source>
</evidence>
<comment type="caution">
    <text evidence="8">The sequence shown here is derived from an EMBL/GenBank/DDBJ whole genome shotgun (WGS) entry which is preliminary data.</text>
</comment>
<dbReference type="PANTHER" id="PTHR30385">
    <property type="entry name" value="SIGMA FACTOR F FLAGELLAR"/>
    <property type="match status" value="1"/>
</dbReference>
<keyword evidence="8" id="KW-0966">Cell projection</keyword>
<evidence type="ECO:0000259" key="7">
    <source>
        <dbReference type="PROSITE" id="PS00716"/>
    </source>
</evidence>
<dbReference type="Pfam" id="PF04545">
    <property type="entry name" value="Sigma70_r4"/>
    <property type="match status" value="1"/>
</dbReference>
<dbReference type="GO" id="GO:0006352">
    <property type="term" value="P:DNA-templated transcription initiation"/>
    <property type="evidence" value="ECO:0007669"/>
    <property type="project" value="InterPro"/>
</dbReference>
<dbReference type="GO" id="GO:0016987">
    <property type="term" value="F:sigma factor activity"/>
    <property type="evidence" value="ECO:0007669"/>
    <property type="project" value="UniProtKB-KW"/>
</dbReference>
<dbReference type="AlphaFoldDB" id="A0A0F4XR81"/>
<dbReference type="PIRSF" id="PIRSF000770">
    <property type="entry name" value="RNA_pol_sigma-SigE/K"/>
    <property type="match status" value="1"/>
</dbReference>
<dbReference type="Gene3D" id="1.20.140.160">
    <property type="match status" value="1"/>
</dbReference>
<organism evidence="8 9">
    <name type="scientific">Pseudomonas kilonensis</name>
    <dbReference type="NCBI Taxonomy" id="132476"/>
    <lineage>
        <taxon>Bacteria</taxon>
        <taxon>Pseudomonadati</taxon>
        <taxon>Pseudomonadota</taxon>
        <taxon>Gammaproteobacteria</taxon>
        <taxon>Pseudomonadales</taxon>
        <taxon>Pseudomonadaceae</taxon>
        <taxon>Pseudomonas</taxon>
    </lineage>
</organism>
<evidence type="ECO:0000313" key="9">
    <source>
        <dbReference type="Proteomes" id="UP000033662"/>
    </source>
</evidence>
<name>A0A0F4XR81_9PSED</name>
<dbReference type="Pfam" id="PF04539">
    <property type="entry name" value="Sigma70_r3"/>
    <property type="match status" value="1"/>
</dbReference>
<evidence type="ECO:0000256" key="4">
    <source>
        <dbReference type="ARBA" id="ARBA00023163"/>
    </source>
</evidence>
<dbReference type="PROSITE" id="PS00716">
    <property type="entry name" value="SIGMA70_2"/>
    <property type="match status" value="1"/>
</dbReference>
<feature type="domain" description="RNA polymerase sigma-70" evidence="6">
    <location>
        <begin position="40"/>
        <end position="53"/>
    </location>
</feature>
<accession>A0A0F4XR81</accession>
<dbReference type="OrthoDB" id="9799825at2"/>
<proteinExistence type="inferred from homology"/>
<evidence type="ECO:0000256" key="3">
    <source>
        <dbReference type="ARBA" id="ARBA00023125"/>
    </source>
</evidence>
<dbReference type="PRINTS" id="PR00046">
    <property type="entry name" value="SIGMA70FCT"/>
</dbReference>
<keyword evidence="8" id="KW-0282">Flagellum</keyword>
<evidence type="ECO:0000256" key="1">
    <source>
        <dbReference type="ARBA" id="ARBA00023015"/>
    </source>
</evidence>
<dbReference type="NCBIfam" id="TIGR02479">
    <property type="entry name" value="FliA_WhiG"/>
    <property type="match status" value="1"/>
</dbReference>
<keyword evidence="1 5" id="KW-0805">Transcription regulation</keyword>
<dbReference type="InterPro" id="IPR007624">
    <property type="entry name" value="RNA_pol_sigma70_r3"/>
</dbReference>
<dbReference type="NCBIfam" id="TIGR02937">
    <property type="entry name" value="sigma70-ECF"/>
    <property type="match status" value="1"/>
</dbReference>
<dbReference type="InterPro" id="IPR013324">
    <property type="entry name" value="RNA_pol_sigma_r3/r4-like"/>
</dbReference>
<dbReference type="Proteomes" id="UP000033662">
    <property type="component" value="Unassembled WGS sequence"/>
</dbReference>
<dbReference type="NCBIfam" id="NF005413">
    <property type="entry name" value="PRK06986.1"/>
    <property type="match status" value="1"/>
</dbReference>
<dbReference type="PROSITE" id="PS00715">
    <property type="entry name" value="SIGMA70_1"/>
    <property type="match status" value="1"/>
</dbReference>
<dbReference type="CDD" id="cd06171">
    <property type="entry name" value="Sigma70_r4"/>
    <property type="match status" value="1"/>
</dbReference>
<dbReference type="Pfam" id="PF04542">
    <property type="entry name" value="Sigma70_r2"/>
    <property type="match status" value="1"/>
</dbReference>
<dbReference type="EMBL" id="JZXC01000006">
    <property type="protein sequence ID" value="KKA08310.1"/>
    <property type="molecule type" value="Genomic_DNA"/>
</dbReference>
<keyword evidence="4 5" id="KW-0804">Transcription</keyword>
<dbReference type="GO" id="GO:0003899">
    <property type="term" value="F:DNA-directed RNA polymerase activity"/>
    <property type="evidence" value="ECO:0007669"/>
    <property type="project" value="InterPro"/>
</dbReference>
<gene>
    <name evidence="8" type="primary">fliA</name>
    <name evidence="8" type="ORF">VP02_08600</name>
</gene>
<evidence type="ECO:0000313" key="8">
    <source>
        <dbReference type="EMBL" id="KKA08310.1"/>
    </source>
</evidence>
<sequence>MYTAQGKMNQQELLQQYLPLVRRQALGLKTRLPANIDLDDLIQAGSIGLLDAMTRYDLNVGATFGTYASQRIRGAMIDELRTRDWVPRSVRRNARALEDAMHRVEQSLGRPAKEREVASAMGLTLAQYHQVLSDTNGSQMLPIDDVNEEHIDEACSRHITPFAELVNDRNRTHLMRAIDALPERERLLLALCHHEKLNLREIGLVLGVSESRVCQLHSQAIARLRASMAE</sequence>
<dbReference type="InterPro" id="IPR007630">
    <property type="entry name" value="RNA_pol_sigma70_r4"/>
</dbReference>
<dbReference type="InterPro" id="IPR007627">
    <property type="entry name" value="RNA_pol_sigma70_r2"/>
</dbReference>
<dbReference type="PATRIC" id="fig|132476.4.peg.5747"/>
<dbReference type="SUPFAM" id="SSF88659">
    <property type="entry name" value="Sigma3 and sigma4 domains of RNA polymerase sigma factors"/>
    <property type="match status" value="2"/>
</dbReference>
<comment type="similarity">
    <text evidence="5">Belongs to the sigma-70 factor family.</text>
</comment>
<dbReference type="PANTHER" id="PTHR30385:SF7">
    <property type="entry name" value="RNA POLYMERASE SIGMA FACTOR FLIA"/>
    <property type="match status" value="1"/>
</dbReference>
<feature type="domain" description="RNA polymerase sigma-70" evidence="7">
    <location>
        <begin position="198"/>
        <end position="224"/>
    </location>
</feature>
<dbReference type="InterPro" id="IPR013325">
    <property type="entry name" value="RNA_pol_sigma_r2"/>
</dbReference>
<dbReference type="InterPro" id="IPR012845">
    <property type="entry name" value="RNA_pol_sigma_FliA_WhiG"/>
</dbReference>
<evidence type="ECO:0000256" key="2">
    <source>
        <dbReference type="ARBA" id="ARBA00023082"/>
    </source>
</evidence>
<comment type="function">
    <text evidence="5">Sigma factors are initiation factors that promote the attachment of RNA polymerase to specific initiation sites and are then released.</text>
</comment>
<evidence type="ECO:0000256" key="5">
    <source>
        <dbReference type="RuleBase" id="RU362124"/>
    </source>
</evidence>
<dbReference type="Gene3D" id="1.10.1740.10">
    <property type="match status" value="1"/>
</dbReference>
<dbReference type="GO" id="GO:0003677">
    <property type="term" value="F:DNA binding"/>
    <property type="evidence" value="ECO:0007669"/>
    <property type="project" value="UniProtKB-KW"/>
</dbReference>
<protein>
    <recommendedName>
        <fullName evidence="5">RNA polymerase sigma factor</fullName>
    </recommendedName>
</protein>
<dbReference type="SUPFAM" id="SSF88946">
    <property type="entry name" value="Sigma2 domain of RNA polymerase sigma factors"/>
    <property type="match status" value="1"/>
</dbReference>
<keyword evidence="8" id="KW-0969">Cilium</keyword>
<dbReference type="FunFam" id="1.10.1740.10:FF:000002">
    <property type="entry name" value="RNA polymerase sigma factor FliA"/>
    <property type="match status" value="1"/>
</dbReference>
<keyword evidence="3 5" id="KW-0238">DNA-binding</keyword>
<reference evidence="8 9" key="1">
    <citation type="submission" date="2015-03" db="EMBL/GenBank/DDBJ databases">
        <title>Pseudomonas fluorescens 1855-344 Genome sequencing and assembly.</title>
        <authorList>
            <person name="Eng W.W.H."/>
            <person name="Gan H.M."/>
            <person name="Savka M.A."/>
        </authorList>
    </citation>
    <scope>NUCLEOTIDE SEQUENCE [LARGE SCALE GENOMIC DNA]</scope>
    <source>
        <strain evidence="8 9">1855-344</strain>
    </source>
</reference>
<dbReference type="InterPro" id="IPR014284">
    <property type="entry name" value="RNA_pol_sigma-70_dom"/>
</dbReference>
<keyword evidence="2 5" id="KW-0731">Sigma factor</keyword>